<proteinExistence type="predicted"/>
<comment type="caution">
    <text evidence="1">The sequence shown here is derived from an EMBL/GenBank/DDBJ whole genome shotgun (WGS) entry which is preliminary data.</text>
</comment>
<dbReference type="Proteomes" id="UP000093482">
    <property type="component" value="Unassembled WGS sequence"/>
</dbReference>
<evidence type="ECO:0000313" key="1">
    <source>
        <dbReference type="EMBL" id="OCS84451.1"/>
    </source>
</evidence>
<evidence type="ECO:0000313" key="2">
    <source>
        <dbReference type="Proteomes" id="UP000093482"/>
    </source>
</evidence>
<dbReference type="AlphaFoldDB" id="A0A1C0YBC0"/>
<reference evidence="1 2" key="1">
    <citation type="submission" date="2016-07" db="EMBL/GenBank/DDBJ databases">
        <title>Caryophanon latum genome sequencing.</title>
        <authorList>
            <person name="Verma A."/>
            <person name="Pal Y."/>
            <person name="Krishnamurthi S."/>
        </authorList>
    </citation>
    <scope>NUCLEOTIDE SEQUENCE [LARGE SCALE GENOMIC DNA]</scope>
    <source>
        <strain evidence="1 2">DSM 14151</strain>
    </source>
</reference>
<sequence length="74" mass="8430">MFVMKGMARVVAFITFLKPPQHSFLVFAGSFDAIFSRRSPPLVSSDLSASIRIYRDEQVLGGYKIVFRQNLVKF</sequence>
<gene>
    <name evidence="1" type="ORF">A6K76_15575</name>
</gene>
<name>A0A1C0YBC0_9BACL</name>
<protein>
    <submittedName>
        <fullName evidence="1">Uncharacterized protein</fullName>
    </submittedName>
</protein>
<accession>A0A1C0YBC0</accession>
<keyword evidence="2" id="KW-1185">Reference proteome</keyword>
<organism evidence="1 2">
    <name type="scientific">Caryophanon latum</name>
    <dbReference type="NCBI Taxonomy" id="33977"/>
    <lineage>
        <taxon>Bacteria</taxon>
        <taxon>Bacillati</taxon>
        <taxon>Bacillota</taxon>
        <taxon>Bacilli</taxon>
        <taxon>Bacillales</taxon>
        <taxon>Caryophanaceae</taxon>
        <taxon>Caryophanon</taxon>
    </lineage>
</organism>
<dbReference type="EMBL" id="MATO01000077">
    <property type="protein sequence ID" value="OCS84451.1"/>
    <property type="molecule type" value="Genomic_DNA"/>
</dbReference>